<gene>
    <name evidence="6" type="ORF">BOKJ2_LOCUS1185</name>
</gene>
<dbReference type="Gene3D" id="1.10.1070.11">
    <property type="entry name" value="Phosphatidylinositol 3-/4-kinase, catalytic domain"/>
    <property type="match status" value="1"/>
</dbReference>
<comment type="caution">
    <text evidence="6">The sequence shown here is derived from an EMBL/GenBank/DDBJ whole genome shotgun (WGS) entry which is preliminary data.</text>
</comment>
<dbReference type="SMART" id="SM01343">
    <property type="entry name" value="FATC"/>
    <property type="match status" value="1"/>
</dbReference>
<dbReference type="PROSITE" id="PS51190">
    <property type="entry name" value="FATC"/>
    <property type="match status" value="1"/>
</dbReference>
<feature type="domain" description="PI3K/PI4K catalytic" evidence="4">
    <location>
        <begin position="1938"/>
        <end position="2262"/>
    </location>
</feature>
<proteinExistence type="predicted"/>
<dbReference type="OrthoDB" id="381190at2759"/>
<dbReference type="Gene3D" id="3.30.1010.10">
    <property type="entry name" value="Phosphatidylinositol 3-kinase Catalytic Subunit, Chain A, domain 4"/>
    <property type="match status" value="1"/>
</dbReference>
<dbReference type="Proteomes" id="UP000783686">
    <property type="component" value="Unassembled WGS sequence"/>
</dbReference>
<dbReference type="PROSITE" id="PS50290">
    <property type="entry name" value="PI3_4_KINASE_3"/>
    <property type="match status" value="1"/>
</dbReference>
<dbReference type="InterPro" id="IPR036940">
    <property type="entry name" value="PI3/4_kinase_cat_sf"/>
</dbReference>
<feature type="domain" description="FATC" evidence="5">
    <location>
        <begin position="2243"/>
        <end position="2274"/>
    </location>
</feature>
<dbReference type="Pfam" id="PF02260">
    <property type="entry name" value="FATC"/>
    <property type="match status" value="1"/>
</dbReference>
<evidence type="ECO:0000256" key="3">
    <source>
        <dbReference type="ARBA" id="ARBA00023242"/>
    </source>
</evidence>
<sequence length="2274" mass="262156">MAQYPSASAFKECLLDIVNDKFRRANERTKAYELAHYHWQEAGVQDVLQTDGWNIIVEKINQAVVQECQLNETKVGKKVMSYSHTLFDIWKDVCRLSIEGTRCSDGSMFLYSIENLIRLNREIWAGREEGIWWDTLDVVKSLLSHYKVKYYPGKRMAYLLDKLLEYVKVAAKDNNRKEMVKLCDVIEEFVVALPYMVQSVQLETFLEGFVTTFITDFNWHQVVNPAKTRVLSIVAIIINNFFDCYRKLLLTSFFDLFRDQCFLVKVYSVYEEAVRNPGDHKNFNKALISFLDAYLNLVSIEVSFHGNSFAEHKLIDRLSQHVYASATALGEKEKMKTGDKTQTSVFDEDTLRFLARLWLLEFNLKRADNNLNVGDCSVANALLTEDYSFIHVIYTMKSRFLPTISRELCNLVARSLLNILKKRTKLDNTTSIAIGALALYLDGSEVLLNPDITFLNTNLIKWVDIPILQDSTADLIDTLSTLPISNLNISQILISLCQLRTYSQNVVDAIHCLISKVDFDENLNLAVGNGEWKFRKYIVQKIVEGFSCKVNVGQLLLSLFSYFSGRKSVLNKETDYIILEVLELFVTCTRQNFDTMDTTQRIHLFNQLNVIRKGLLESNDKDALLSFNDLHTYVNDNMVQVVSNNSINVLGLDEYSRYSSRGLKKHIVSNINGSSDVEWKLTSALYDEQMARSLFTQQLFLSCHHTELLPCQVELFLEFVSYKDRIILLKQYYNKLTGDTVKRVVRELLDFDKYQGEDEELKTIALRECVLVLNKKELNFDYKVTIENLKPFSLISLITPSHRYSLSYLARINNWDNDNWKLDVEDCAIFVEHCLSYLPVDIDDDGNMNIVLTTVKKFCEEIHTRSTDFKLIFDWLQELHTTLLSGEKSCISCVDEKLVELLYHIRSLVENLLSTKSFEKVRSNFIVLMVRKLTRLLAGFDGSGEVDEDRKDAMTLLANDVGCVVIVLLNLILRDNVLCSSDVTFVVIEWLKQCISFQMCNEEDLVGITYRSLDAIDRYSDKYQELWDTVVNVNEVTRQYDMVLRDSFSDHLYFKKTVEFLKVNKAYRNYALTSCSGFWVYVATSNICLDFGLIQEHWKLFPYLRVHLAKCLHYYSQENCKLTTILVVHDAAAIKSMLLKHILLVQGDLCPKNIAQELYSFLLGLDADKSINGTSETASLKVLFNVLSQNCESLDLLNASLYQPFFGIQLAALKLKEGRDNNVKFNSTDVVVEYAVYLLKEKKYNDDDVSLCMVLNEYRDIVLYDVNDELWARVLMQLGFYEQSLMVIRKFLDREEKERLTNAFENIRTSYLSTMTPEYRSAIELYNELLIKNKAYFSVFGIALEDRVDPNVRAFVSQEEHNWSELMAACNQNKDQAHSALASYHLGNNEVPLDLDEGYECLQNLMVWSLDQNDLDSEKDVKSVFPKNIASTAEHRFALFKLVQDSKDVKVYSIQSILDNHLQCIERIDDKLITLQKEIDFLTHLWTNDDNITQGIDGFDFQLLQRIVPLLSLKYTKDTSTHKQTVFLKDVLIEMANGCLEINSQSRGNEIMEFAQKIMKPELRSHLNDIYLMKAKLAKSTNDGLNAYYYLDKILKDAKAQNDVSMTDPEARRGCAVETDSLLMLVEMSSDINEMEEYFNEASGASNCLIEYDPSYRLKYCKEYARFCHMRFNGLKEYKKSNDYATKVKCVPDLQKKLAEPMDLKMHTNLSNQLKTEEREIDKIDKDIMKYFLAIADSYTTALRLGTDDKSVVYRLAAFVVQNYDSSELITYVITQLDSILTSVWLAVTNVLTGYLFIEKPISKLVYEILLRVVSDYPYQALIPLLYHFDKEKLTDMGRETLKKLLKDVQKETDSAVGRDIISKIGKAQRFYNKLSASEYDSDFVVVDENGKYRMKESAFKMPEFFPILMELPIPTIDQPILEPKDYNLTNYITCAEVSDVITMMSGLSRPKCMRMRTSTGIWKKIIVKGEDVRQDDLSQALFNVTNCLMHSKPFRGRTVNPVKTYNVVPMSPTAGLIEFAENTTSLSDWLIGPSRQSGAHKRYYPDEMVMAATMELRNSYSNKRQKFEDICRRIHPVFRHFFYENYPLSHDYFDRIRSYTENLALWSVVCFMVGLGDRHLNNILIDYDTAELVHIDLEMILDHGQRALTVREKVPFRLTRDTVDPILIDGLNGRFKQVAVHTLRQLRENADVLLGMTSLLLLDPMSKFDVGKHDVGETSLLAETAIARMKAKLDGTDVGYVRASPEAQMTNLIKSATDPENLSKMFHGWMPFI</sequence>
<dbReference type="InterPro" id="IPR003152">
    <property type="entry name" value="FATC_dom"/>
</dbReference>
<dbReference type="SMART" id="SM00146">
    <property type="entry name" value="PI3Kc"/>
    <property type="match status" value="1"/>
</dbReference>
<organism evidence="6 7">
    <name type="scientific">Bursaphelenchus okinawaensis</name>
    <dbReference type="NCBI Taxonomy" id="465554"/>
    <lineage>
        <taxon>Eukaryota</taxon>
        <taxon>Metazoa</taxon>
        <taxon>Ecdysozoa</taxon>
        <taxon>Nematoda</taxon>
        <taxon>Chromadorea</taxon>
        <taxon>Rhabditida</taxon>
        <taxon>Tylenchina</taxon>
        <taxon>Tylenchomorpha</taxon>
        <taxon>Aphelenchoidea</taxon>
        <taxon>Aphelenchoididae</taxon>
        <taxon>Bursaphelenchus</taxon>
    </lineage>
</organism>
<dbReference type="Proteomes" id="UP000614601">
    <property type="component" value="Unassembled WGS sequence"/>
</dbReference>
<dbReference type="GO" id="GO:0005634">
    <property type="term" value="C:nucleus"/>
    <property type="evidence" value="ECO:0007669"/>
    <property type="project" value="UniProtKB-SubCell"/>
</dbReference>
<reference evidence="6" key="1">
    <citation type="submission" date="2020-09" db="EMBL/GenBank/DDBJ databases">
        <authorList>
            <person name="Kikuchi T."/>
        </authorList>
    </citation>
    <scope>NUCLEOTIDE SEQUENCE</scope>
    <source>
        <strain evidence="6">SH1</strain>
    </source>
</reference>
<dbReference type="SUPFAM" id="SSF56112">
    <property type="entry name" value="Protein kinase-like (PK-like)"/>
    <property type="match status" value="1"/>
</dbReference>
<evidence type="ECO:0000313" key="7">
    <source>
        <dbReference type="Proteomes" id="UP000614601"/>
    </source>
</evidence>
<dbReference type="InterPro" id="IPR038980">
    <property type="entry name" value="ATM_plant"/>
</dbReference>
<evidence type="ECO:0008006" key="8">
    <source>
        <dbReference type="Google" id="ProtNLM"/>
    </source>
</evidence>
<evidence type="ECO:0000313" key="6">
    <source>
        <dbReference type="EMBL" id="CAD5206501.1"/>
    </source>
</evidence>
<protein>
    <recommendedName>
        <fullName evidence="8">Non-specific serine/threonine protein kinase</fullName>
    </recommendedName>
</protein>
<dbReference type="EMBL" id="CAJFCW020000001">
    <property type="protein sequence ID" value="CAG9082027.1"/>
    <property type="molecule type" value="Genomic_DNA"/>
</dbReference>
<evidence type="ECO:0000259" key="4">
    <source>
        <dbReference type="PROSITE" id="PS50290"/>
    </source>
</evidence>
<dbReference type="GO" id="GO:0004674">
    <property type="term" value="F:protein serine/threonine kinase activity"/>
    <property type="evidence" value="ECO:0007669"/>
    <property type="project" value="InterPro"/>
</dbReference>
<evidence type="ECO:0000256" key="2">
    <source>
        <dbReference type="ARBA" id="ARBA00022763"/>
    </source>
</evidence>
<dbReference type="EMBL" id="CAJFDH010000001">
    <property type="protein sequence ID" value="CAD5206501.1"/>
    <property type="molecule type" value="Genomic_DNA"/>
</dbReference>
<name>A0A811JTL9_9BILA</name>
<evidence type="ECO:0000259" key="5">
    <source>
        <dbReference type="PROSITE" id="PS51190"/>
    </source>
</evidence>
<evidence type="ECO:0000256" key="1">
    <source>
        <dbReference type="ARBA" id="ARBA00004123"/>
    </source>
</evidence>
<dbReference type="PANTHER" id="PTHR37079:SF4">
    <property type="entry name" value="SERINE_THREONINE-PROTEIN KINASE ATM"/>
    <property type="match status" value="1"/>
</dbReference>
<keyword evidence="3" id="KW-0539">Nucleus</keyword>
<dbReference type="Pfam" id="PF00454">
    <property type="entry name" value="PI3_PI4_kinase"/>
    <property type="match status" value="1"/>
</dbReference>
<dbReference type="GO" id="GO:0006974">
    <property type="term" value="P:DNA damage response"/>
    <property type="evidence" value="ECO:0007669"/>
    <property type="project" value="UniProtKB-KW"/>
</dbReference>
<accession>A0A811JTL9</accession>
<dbReference type="InterPro" id="IPR000403">
    <property type="entry name" value="PI3/4_kinase_cat_dom"/>
</dbReference>
<comment type="subcellular location">
    <subcellularLocation>
        <location evidence="1">Nucleus</location>
    </subcellularLocation>
</comment>
<keyword evidence="7" id="KW-1185">Reference proteome</keyword>
<dbReference type="PANTHER" id="PTHR37079">
    <property type="entry name" value="SERINE/THREONINE-PROTEIN KINASE ATM"/>
    <property type="match status" value="1"/>
</dbReference>
<dbReference type="InterPro" id="IPR011009">
    <property type="entry name" value="Kinase-like_dom_sf"/>
</dbReference>
<keyword evidence="2" id="KW-0227">DNA damage</keyword>